<dbReference type="InterPro" id="IPR018834">
    <property type="entry name" value="DNA/RNA-bd_Est1-type"/>
</dbReference>
<proteinExistence type="predicted"/>
<evidence type="ECO:0000313" key="3">
    <source>
        <dbReference type="EMBL" id="KIW35824.1"/>
    </source>
</evidence>
<dbReference type="Proteomes" id="UP000053342">
    <property type="component" value="Unassembled WGS sequence"/>
</dbReference>
<dbReference type="RefSeq" id="XP_016256040.1">
    <property type="nucleotide sequence ID" value="XM_016413583.1"/>
</dbReference>
<gene>
    <name evidence="3" type="ORF">PV06_11845</name>
</gene>
<protein>
    <recommendedName>
        <fullName evidence="2">DNA/RNA-binding domain-containing protein</fullName>
    </recommendedName>
</protein>
<dbReference type="PANTHER" id="PTHR15696:SF0">
    <property type="entry name" value="TELOMERASE-BINDING PROTEIN EST1A"/>
    <property type="match status" value="1"/>
</dbReference>
<dbReference type="GO" id="GO:0070034">
    <property type="term" value="F:telomerase RNA binding"/>
    <property type="evidence" value="ECO:0007669"/>
    <property type="project" value="TreeGrafter"/>
</dbReference>
<accession>A0A0D2DJB3</accession>
<feature type="domain" description="DNA/RNA-binding" evidence="2">
    <location>
        <begin position="174"/>
        <end position="247"/>
    </location>
</feature>
<evidence type="ECO:0000259" key="2">
    <source>
        <dbReference type="Pfam" id="PF10373"/>
    </source>
</evidence>
<dbReference type="EMBL" id="KN847410">
    <property type="protein sequence ID" value="KIW35824.1"/>
    <property type="molecule type" value="Genomic_DNA"/>
</dbReference>
<dbReference type="FunFam" id="1.25.40.10:FF:000202">
    <property type="entry name" value="Unplaced genomic scaffold supercont1.7, whole genome shotgun sequence"/>
    <property type="match status" value="1"/>
</dbReference>
<evidence type="ECO:0000313" key="4">
    <source>
        <dbReference type="Proteomes" id="UP000053342"/>
    </source>
</evidence>
<dbReference type="GO" id="GO:0000184">
    <property type="term" value="P:nuclear-transcribed mRNA catabolic process, nonsense-mediated decay"/>
    <property type="evidence" value="ECO:0007669"/>
    <property type="project" value="TreeGrafter"/>
</dbReference>
<dbReference type="PANTHER" id="PTHR15696">
    <property type="entry name" value="SMG-7 SUPPRESSOR WITH MORPHOLOGICAL EFFECT ON GENITALIA PROTEIN 7"/>
    <property type="match status" value="1"/>
</dbReference>
<dbReference type="HOGENOM" id="CLU_010014_4_1_1"/>
<organism evidence="3 4">
    <name type="scientific">Exophiala oligosperma</name>
    <dbReference type="NCBI Taxonomy" id="215243"/>
    <lineage>
        <taxon>Eukaryota</taxon>
        <taxon>Fungi</taxon>
        <taxon>Dikarya</taxon>
        <taxon>Ascomycota</taxon>
        <taxon>Pezizomycotina</taxon>
        <taxon>Eurotiomycetes</taxon>
        <taxon>Chaetothyriomycetidae</taxon>
        <taxon>Chaetothyriales</taxon>
        <taxon>Herpotrichiellaceae</taxon>
        <taxon>Exophiala</taxon>
    </lineage>
</organism>
<dbReference type="SUPFAM" id="SSF48452">
    <property type="entry name" value="TPR-like"/>
    <property type="match status" value="1"/>
</dbReference>
<feature type="region of interest" description="Disordered" evidence="1">
    <location>
        <begin position="324"/>
        <end position="346"/>
    </location>
</feature>
<dbReference type="Pfam" id="PF10373">
    <property type="entry name" value="EST1_DNA_bind"/>
    <property type="match status" value="1"/>
</dbReference>
<reference evidence="3 4" key="1">
    <citation type="submission" date="2015-01" db="EMBL/GenBank/DDBJ databases">
        <title>The Genome Sequence of Exophiala oligosperma CBS72588.</title>
        <authorList>
            <consortium name="The Broad Institute Genomics Platform"/>
            <person name="Cuomo C."/>
            <person name="de Hoog S."/>
            <person name="Gorbushina A."/>
            <person name="Stielow B."/>
            <person name="Teixiera M."/>
            <person name="Abouelleil A."/>
            <person name="Chapman S.B."/>
            <person name="Priest M."/>
            <person name="Young S.K."/>
            <person name="Wortman J."/>
            <person name="Nusbaum C."/>
            <person name="Birren B."/>
        </authorList>
    </citation>
    <scope>NUCLEOTIDE SEQUENCE [LARGE SCALE GENOMIC DNA]</scope>
    <source>
        <strain evidence="3 4">CBS 72588</strain>
    </source>
</reference>
<dbReference type="STRING" id="215243.A0A0D2DJB3"/>
<evidence type="ECO:0000256" key="1">
    <source>
        <dbReference type="SAM" id="MobiDB-lite"/>
    </source>
</evidence>
<keyword evidence="4" id="KW-1185">Reference proteome</keyword>
<name>A0A0D2DJB3_9EURO</name>
<dbReference type="InterPro" id="IPR045153">
    <property type="entry name" value="Est1/Ebs1-like"/>
</dbReference>
<dbReference type="GO" id="GO:0005697">
    <property type="term" value="C:telomerase holoenzyme complex"/>
    <property type="evidence" value="ECO:0007669"/>
    <property type="project" value="TreeGrafter"/>
</dbReference>
<dbReference type="VEuPathDB" id="FungiDB:PV06_11845"/>
<dbReference type="OrthoDB" id="2017974at2759"/>
<dbReference type="Gene3D" id="1.25.40.10">
    <property type="entry name" value="Tetratricopeptide repeat domain"/>
    <property type="match status" value="1"/>
</dbReference>
<dbReference type="AlphaFoldDB" id="A0A0D2DJB3"/>
<dbReference type="InterPro" id="IPR011990">
    <property type="entry name" value="TPR-like_helical_dom_sf"/>
</dbReference>
<sequence>MPLQLETKPISQEQLINEVKGIYDGIFVVEKKCFEICQQQFQTTNKLSNEQWQALTVLHRTLLHEHHDFLLASQHPAASLALRQLPTEYDMPARMWRHGIHSFLELLRHRLPCSLEHMLSFIYLAYQMMGLLMESVPAFYETWIGYLGDLARYRMAIEESDMWDRENWSNTARIWYTRAADRSPTTGRIQHHLAILARPNVVRQLFYYSKALTSGIPFVDARDSMMHLFSPFLDKYEITSQKYLKVEASLVTTAGVLFTHGFVHDYCLHISRFASELHGTINRIGSDFKMQGAEMASSLITMILDFGSNENFLWKALCADSKTNKQSQDEEQSDQPSGTNLSKDPMAKSQMRRKFWEHDGPINVQDFIQATAPLGDRPEVKFSSSDEVTSYVLPVWYQCISIVTAKVGDRNILPFLHFTLSFLWGLSDVPETLIYLEDYVPWDKLVLSLNSISRSGVIDNEVEASDFPQQQSGTGRQLPEDFLIRGFKWSHYHYYAPEFFEEQVTDEDDRTLELPSHAVSRAERCLWLGVRLASLKRYITYDSGSKQFSCTEFTQNLRPVSLTNTFQVLPVLRMEKTSPW</sequence>
<dbReference type="GeneID" id="27363919"/>
<dbReference type="GO" id="GO:0042162">
    <property type="term" value="F:telomeric DNA binding"/>
    <property type="evidence" value="ECO:0007669"/>
    <property type="project" value="TreeGrafter"/>
</dbReference>